<dbReference type="AlphaFoldDB" id="A0A915DG98"/>
<keyword evidence="1" id="KW-1185">Reference proteome</keyword>
<name>A0A915DG98_9BILA</name>
<dbReference type="Proteomes" id="UP000887574">
    <property type="component" value="Unplaced"/>
</dbReference>
<evidence type="ECO:0000313" key="1">
    <source>
        <dbReference type="Proteomes" id="UP000887574"/>
    </source>
</evidence>
<accession>A0A915DG98</accession>
<dbReference type="WBParaSite" id="jg19224">
    <property type="protein sequence ID" value="jg19224"/>
    <property type="gene ID" value="jg19224"/>
</dbReference>
<proteinExistence type="predicted"/>
<organism evidence="1 2">
    <name type="scientific">Ditylenchus dipsaci</name>
    <dbReference type="NCBI Taxonomy" id="166011"/>
    <lineage>
        <taxon>Eukaryota</taxon>
        <taxon>Metazoa</taxon>
        <taxon>Ecdysozoa</taxon>
        <taxon>Nematoda</taxon>
        <taxon>Chromadorea</taxon>
        <taxon>Rhabditida</taxon>
        <taxon>Tylenchina</taxon>
        <taxon>Tylenchomorpha</taxon>
        <taxon>Sphaerularioidea</taxon>
        <taxon>Anguinidae</taxon>
        <taxon>Anguininae</taxon>
        <taxon>Ditylenchus</taxon>
    </lineage>
</organism>
<protein>
    <submittedName>
        <fullName evidence="2">Uncharacterized protein</fullName>
    </submittedName>
</protein>
<evidence type="ECO:0000313" key="2">
    <source>
        <dbReference type="WBParaSite" id="jg19224"/>
    </source>
</evidence>
<reference evidence="2" key="1">
    <citation type="submission" date="2022-11" db="UniProtKB">
        <authorList>
            <consortium name="WormBaseParasite"/>
        </authorList>
    </citation>
    <scope>IDENTIFICATION</scope>
</reference>
<sequence>MMSALAERGLVNVGILFNLMSVSCGRAENKGKALAKQAARTLACITTERSVEEAKLFLKGIYFTTDWKYIFVYLLNSGTMSLFTSPSYHHISPLTRSRSNSIGHANLRRSHSYTATHSGGGFTMPSYGYGGGFMSKSLSRSGSSLFGRSLSSTALNKTPPFSNVAVQRSTPHYSDKYPYVRYSYGNIDTGLSVLTQTELKSPNLYGVKDIGTKRWLEGKLNAYNTGLFTRPNYKSHFERPITPARNYVRYMPTDDAVNMFKNKFMTVGTLSKYWLSPTTYSTRRDKELNLSSASAVGRFSHASQYNQYSRPPIIPVWLINFISRSASSATISSVV</sequence>